<gene>
    <name evidence="1" type="ORF">ACFSKW_36820</name>
</gene>
<dbReference type="RefSeq" id="WP_379577885.1">
    <property type="nucleotide sequence ID" value="NZ_JBHUFV010000055.1"/>
</dbReference>
<dbReference type="EMBL" id="JBHUFV010000055">
    <property type="protein sequence ID" value="MFD1937048.1"/>
    <property type="molecule type" value="Genomic_DNA"/>
</dbReference>
<evidence type="ECO:0000313" key="1">
    <source>
        <dbReference type="EMBL" id="MFD1937048.1"/>
    </source>
</evidence>
<accession>A0ABW4T6H5</accession>
<organism evidence="1 2">
    <name type="scientific">Nonomuraea mangrovi</name>
    <dbReference type="NCBI Taxonomy" id="2316207"/>
    <lineage>
        <taxon>Bacteria</taxon>
        <taxon>Bacillati</taxon>
        <taxon>Actinomycetota</taxon>
        <taxon>Actinomycetes</taxon>
        <taxon>Streptosporangiales</taxon>
        <taxon>Streptosporangiaceae</taxon>
        <taxon>Nonomuraea</taxon>
    </lineage>
</organism>
<dbReference type="Proteomes" id="UP001597368">
    <property type="component" value="Unassembled WGS sequence"/>
</dbReference>
<evidence type="ECO:0000313" key="2">
    <source>
        <dbReference type="Proteomes" id="UP001597368"/>
    </source>
</evidence>
<protein>
    <submittedName>
        <fullName evidence="1">Uncharacterized protein</fullName>
    </submittedName>
</protein>
<proteinExistence type="predicted"/>
<comment type="caution">
    <text evidence="1">The sequence shown here is derived from an EMBL/GenBank/DDBJ whole genome shotgun (WGS) entry which is preliminary data.</text>
</comment>
<reference evidence="2" key="1">
    <citation type="journal article" date="2019" name="Int. J. Syst. Evol. Microbiol.">
        <title>The Global Catalogue of Microorganisms (GCM) 10K type strain sequencing project: providing services to taxonomists for standard genome sequencing and annotation.</title>
        <authorList>
            <consortium name="The Broad Institute Genomics Platform"/>
            <consortium name="The Broad Institute Genome Sequencing Center for Infectious Disease"/>
            <person name="Wu L."/>
            <person name="Ma J."/>
        </authorList>
    </citation>
    <scope>NUCLEOTIDE SEQUENCE [LARGE SCALE GENOMIC DNA]</scope>
    <source>
        <strain evidence="2">ICMP 6774ER</strain>
    </source>
</reference>
<keyword evidence="2" id="KW-1185">Reference proteome</keyword>
<sequence>MPLRTPREHLEDIRRRLGAYGLDGSYQLFTTYIAGFDAGSGHTLLEGFREWLIVQVNGGNNLVWEALVLMLAFPGETGPFSSERMDEERNAVAVGVLFDALERFLADRDGRSGGRNMIQPAYDQWLSQQRWTQP</sequence>
<name>A0ABW4T6H5_9ACTN</name>